<evidence type="ECO:0000256" key="7">
    <source>
        <dbReference type="ARBA" id="ARBA00023136"/>
    </source>
</evidence>
<dbReference type="PANTHER" id="PTHR47019">
    <property type="entry name" value="LIPID II FLIPPASE MURJ"/>
    <property type="match status" value="1"/>
</dbReference>
<feature type="transmembrane region" description="Helical" evidence="9">
    <location>
        <begin position="435"/>
        <end position="456"/>
    </location>
</feature>
<keyword evidence="7 9" id="KW-0472">Membrane</keyword>
<feature type="transmembrane region" description="Helical" evidence="9">
    <location>
        <begin position="462"/>
        <end position="483"/>
    </location>
</feature>
<evidence type="ECO:0008006" key="12">
    <source>
        <dbReference type="Google" id="ProtNLM"/>
    </source>
</evidence>
<evidence type="ECO:0000256" key="9">
    <source>
        <dbReference type="SAM" id="Phobius"/>
    </source>
</evidence>
<evidence type="ECO:0000256" key="1">
    <source>
        <dbReference type="ARBA" id="ARBA00004651"/>
    </source>
</evidence>
<comment type="caution">
    <text evidence="10">The sequence shown here is derived from an EMBL/GenBank/DDBJ whole genome shotgun (WGS) entry which is preliminary data.</text>
</comment>
<dbReference type="GO" id="GO:0015648">
    <property type="term" value="F:lipid-linked peptidoglycan transporter activity"/>
    <property type="evidence" value="ECO:0007669"/>
    <property type="project" value="TreeGrafter"/>
</dbReference>
<dbReference type="Proteomes" id="UP000578252">
    <property type="component" value="Unassembled WGS sequence"/>
</dbReference>
<dbReference type="GO" id="GO:0009252">
    <property type="term" value="P:peptidoglycan biosynthetic process"/>
    <property type="evidence" value="ECO:0007669"/>
    <property type="project" value="UniProtKB-KW"/>
</dbReference>
<protein>
    <recommendedName>
        <fullName evidence="12">Integral membrane protein MviN</fullName>
    </recommendedName>
</protein>
<feature type="transmembrane region" description="Helical" evidence="9">
    <location>
        <begin position="155"/>
        <end position="179"/>
    </location>
</feature>
<keyword evidence="4" id="KW-0133">Cell shape</keyword>
<evidence type="ECO:0000313" key="11">
    <source>
        <dbReference type="Proteomes" id="UP000578252"/>
    </source>
</evidence>
<feature type="transmembrane region" description="Helical" evidence="9">
    <location>
        <begin position="544"/>
        <end position="563"/>
    </location>
</feature>
<feature type="transmembrane region" description="Helical" evidence="9">
    <location>
        <begin position="278"/>
        <end position="299"/>
    </location>
</feature>
<evidence type="ECO:0000256" key="2">
    <source>
        <dbReference type="ARBA" id="ARBA00022475"/>
    </source>
</evidence>
<feature type="region of interest" description="Disordered" evidence="8">
    <location>
        <begin position="1"/>
        <end position="33"/>
    </location>
</feature>
<dbReference type="InterPro" id="IPR004268">
    <property type="entry name" value="MurJ"/>
</dbReference>
<keyword evidence="6 9" id="KW-1133">Transmembrane helix</keyword>
<dbReference type="InterPro" id="IPR051050">
    <property type="entry name" value="Lipid_II_flippase_MurJ/MviN"/>
</dbReference>
<dbReference type="RefSeq" id="WP_169771390.1">
    <property type="nucleotide sequence ID" value="NZ_JABCUQ010000001.1"/>
</dbReference>
<dbReference type="PRINTS" id="PR01806">
    <property type="entry name" value="VIRFACTRMVIN"/>
</dbReference>
<evidence type="ECO:0000256" key="5">
    <source>
        <dbReference type="ARBA" id="ARBA00022984"/>
    </source>
</evidence>
<feature type="transmembrane region" description="Helical" evidence="9">
    <location>
        <begin position="368"/>
        <end position="388"/>
    </location>
</feature>
<keyword evidence="5" id="KW-0573">Peptidoglycan synthesis</keyword>
<name>A0A7Y0U0B3_9ACTO</name>
<evidence type="ECO:0000256" key="8">
    <source>
        <dbReference type="SAM" id="MobiDB-lite"/>
    </source>
</evidence>
<dbReference type="PANTHER" id="PTHR47019:SF1">
    <property type="entry name" value="LIPID II FLIPPASE MURJ"/>
    <property type="match status" value="1"/>
</dbReference>
<feature type="transmembrane region" description="Helical" evidence="9">
    <location>
        <begin position="49"/>
        <end position="72"/>
    </location>
</feature>
<keyword evidence="3 9" id="KW-0812">Transmembrane</keyword>
<reference evidence="10 11" key="1">
    <citation type="submission" date="2020-04" db="EMBL/GenBank/DDBJ databases">
        <title>Antimicrobial susceptibility and clonality of vaginal-derived multi-drug resistant Mobiluncus isolates in China.</title>
        <authorList>
            <person name="Zhang X."/>
        </authorList>
    </citation>
    <scope>NUCLEOTIDE SEQUENCE [LARGE SCALE GENOMIC DNA]</scope>
    <source>
        <strain evidence="10 11">13</strain>
    </source>
</reference>
<keyword evidence="2" id="KW-1003">Cell membrane</keyword>
<feature type="transmembrane region" description="Helical" evidence="9">
    <location>
        <begin position="503"/>
        <end position="524"/>
    </location>
</feature>
<dbReference type="Pfam" id="PF03023">
    <property type="entry name" value="MurJ"/>
    <property type="match status" value="1"/>
</dbReference>
<feature type="transmembrane region" description="Helical" evidence="9">
    <location>
        <begin position="400"/>
        <end position="423"/>
    </location>
</feature>
<evidence type="ECO:0000256" key="6">
    <source>
        <dbReference type="ARBA" id="ARBA00022989"/>
    </source>
</evidence>
<comment type="subcellular location">
    <subcellularLocation>
        <location evidence="1">Cell membrane</location>
        <topology evidence="1">Multi-pass membrane protein</topology>
    </subcellularLocation>
</comment>
<dbReference type="GO" id="GO:0034204">
    <property type="term" value="P:lipid translocation"/>
    <property type="evidence" value="ECO:0007669"/>
    <property type="project" value="TreeGrafter"/>
</dbReference>
<evidence type="ECO:0000256" key="4">
    <source>
        <dbReference type="ARBA" id="ARBA00022960"/>
    </source>
</evidence>
<feature type="transmembrane region" description="Helical" evidence="9">
    <location>
        <begin position="232"/>
        <end position="257"/>
    </location>
</feature>
<dbReference type="GO" id="GO:0005886">
    <property type="term" value="C:plasma membrane"/>
    <property type="evidence" value="ECO:0007669"/>
    <property type="project" value="UniProtKB-SubCell"/>
</dbReference>
<dbReference type="GO" id="GO:0008360">
    <property type="term" value="P:regulation of cell shape"/>
    <property type="evidence" value="ECO:0007669"/>
    <property type="project" value="UniProtKB-KW"/>
</dbReference>
<organism evidence="10 11">
    <name type="scientific">Mobiluncus mulieris</name>
    <dbReference type="NCBI Taxonomy" id="2052"/>
    <lineage>
        <taxon>Bacteria</taxon>
        <taxon>Bacillati</taxon>
        <taxon>Actinomycetota</taxon>
        <taxon>Actinomycetes</taxon>
        <taxon>Actinomycetales</taxon>
        <taxon>Actinomycetaceae</taxon>
        <taxon>Mobiluncus</taxon>
    </lineage>
</organism>
<evidence type="ECO:0000256" key="3">
    <source>
        <dbReference type="ARBA" id="ARBA00022692"/>
    </source>
</evidence>
<feature type="transmembrane region" description="Helical" evidence="9">
    <location>
        <begin position="118"/>
        <end position="143"/>
    </location>
</feature>
<feature type="transmembrane region" description="Helical" evidence="9">
    <location>
        <begin position="191"/>
        <end position="212"/>
    </location>
</feature>
<dbReference type="AlphaFoldDB" id="A0A7Y0U0B3"/>
<proteinExistence type="predicted"/>
<accession>A0A7Y0U0B3</accession>
<gene>
    <name evidence="10" type="ORF">HHJ78_00930</name>
</gene>
<feature type="transmembrane region" description="Helical" evidence="9">
    <location>
        <begin position="319"/>
        <end position="348"/>
    </location>
</feature>
<evidence type="ECO:0000313" key="10">
    <source>
        <dbReference type="EMBL" id="NMW64138.1"/>
    </source>
</evidence>
<dbReference type="EMBL" id="JABCUR010000001">
    <property type="protein sequence ID" value="NMW64138.1"/>
    <property type="molecule type" value="Genomic_DNA"/>
</dbReference>
<feature type="transmembrane region" description="Helical" evidence="9">
    <location>
        <begin position="84"/>
        <end position="106"/>
    </location>
</feature>
<sequence length="584" mass="62856">MSDTKDSKPQMAPRDQEGEAATDPGAQVAAGVESTNRGKSSVIMAAGTLVSRILGFVRQWLLVAAIGGYGIADAFNTANTLPNTLYNLLAGGILNAILVPTIVRTLSQNKGHEGTDRVNALLTLTAIILLGLTVLTVALAWPIVLLFGGGMHPQLFSLTVIFALWCLPQIFFYGVYALLGQVLNSLSSFGPYMWAPVVNNLVGIAGLGMFLFLYGTAPAHNFDVSAWDTSRIVLLAGSMTLGIALQALILVFPLQHLGFQLRANFHWRGLGFRRTGRVAAWAFAGLLANSVMTLIVTRIGSEANGVGQAANQFYPATSIYGYATMLYILPQSLVTISVSTAFFTAMAFHATQGDFAALSADYLQAVRLSSLFTIPLAGMLIVGALPLANFTASALPPDQARAMAVVLVTISLGIPAQTIFVTNTRVLYSLEDTRSQFLSTLPFPLLTGCLAVFAYLTLSPAWWLEVTVIGEPLAQFLAAWWGFRVLRRHGLDSKVLHQIAEHYWRCVAAVVLAGLPATVLFALPVPGAGWSIGATFTSGLGRCLVVGLIMVPLYILFTWIFGVHEVRRVAATKSREPRAKRRRR</sequence>